<dbReference type="Gene3D" id="3.10.310.10">
    <property type="entry name" value="Diaminopimelate Epimerase, Chain A, domain 1"/>
    <property type="match status" value="2"/>
</dbReference>
<dbReference type="GO" id="GO:0016853">
    <property type="term" value="F:isomerase activity"/>
    <property type="evidence" value="ECO:0007669"/>
    <property type="project" value="UniProtKB-KW"/>
</dbReference>
<dbReference type="PANTHER" id="PTHR43709:SF2">
    <property type="entry name" value="DUF453 DOMAIN PROTEIN (AFU_ORTHOLOGUE AFUA_6G00360)"/>
    <property type="match status" value="1"/>
</dbReference>
<dbReference type="EMBL" id="CP162599">
    <property type="protein sequence ID" value="XDK32563.1"/>
    <property type="molecule type" value="Genomic_DNA"/>
</dbReference>
<dbReference type="PANTHER" id="PTHR43709">
    <property type="entry name" value="ACONITATE ISOMERASE-RELATED"/>
    <property type="match status" value="1"/>
</dbReference>
<evidence type="ECO:0000256" key="1">
    <source>
        <dbReference type="ARBA" id="ARBA00007673"/>
    </source>
</evidence>
<proteinExistence type="inferred from homology"/>
<evidence type="ECO:0000256" key="2">
    <source>
        <dbReference type="ARBA" id="ARBA00023235"/>
    </source>
</evidence>
<reference evidence="3" key="1">
    <citation type="submission" date="2024-07" db="EMBL/GenBank/DDBJ databases">
        <title>Halotolerant mesophilic bacterium Ornithinibacillus sp. 4-3, sp. nov., isolated from soil.</title>
        <authorList>
            <person name="Sidarenka A.V."/>
            <person name="Guliayeva D.E."/>
            <person name="Leanovich S.I."/>
            <person name="Hileuskaya K.S."/>
            <person name="Akhremchuk A.E."/>
            <person name="Sikolenko M.A."/>
            <person name="Valentovich L.N."/>
        </authorList>
    </citation>
    <scope>NUCLEOTIDE SEQUENCE</scope>
    <source>
        <strain evidence="3">4-3</strain>
    </source>
</reference>
<accession>A0AB39HS12</accession>
<evidence type="ECO:0000313" key="3">
    <source>
        <dbReference type="EMBL" id="XDK32563.1"/>
    </source>
</evidence>
<dbReference type="Pfam" id="PF04303">
    <property type="entry name" value="PrpF"/>
    <property type="match status" value="1"/>
</dbReference>
<protein>
    <submittedName>
        <fullName evidence="3">2-methylaconitate cis-trans isomerase PrpF family protein</fullName>
    </submittedName>
</protein>
<dbReference type="SUPFAM" id="SSF54506">
    <property type="entry name" value="Diaminopimelate epimerase-like"/>
    <property type="match status" value="2"/>
</dbReference>
<gene>
    <name evidence="3" type="ORF">AB4Y30_16385</name>
</gene>
<name>A0AB39HS12_9BACI</name>
<dbReference type="InterPro" id="IPR007400">
    <property type="entry name" value="PrpF-like"/>
</dbReference>
<comment type="similarity">
    <text evidence="1">Belongs to the PrpF family.</text>
</comment>
<dbReference type="AlphaFoldDB" id="A0AB39HS12"/>
<organism evidence="3">
    <name type="scientific">Ornithinibacillus sp. 4-3</name>
    <dbReference type="NCBI Taxonomy" id="3231488"/>
    <lineage>
        <taxon>Bacteria</taxon>
        <taxon>Bacillati</taxon>
        <taxon>Bacillota</taxon>
        <taxon>Bacilli</taxon>
        <taxon>Bacillales</taxon>
        <taxon>Bacillaceae</taxon>
        <taxon>Ornithinibacillus</taxon>
    </lineage>
</organism>
<dbReference type="RefSeq" id="WP_368653251.1">
    <property type="nucleotide sequence ID" value="NZ_CP162599.1"/>
</dbReference>
<sequence>MVKIVYQRGGTSKGAYILDNELPKDKLKRDKVILSIYGSPDIRQIDGIGGADSLSSKVALIKRSTRIDADIEYTFGQVSIDKPFIDYNSNCGNILAGVGPFAVDEGLVPAVEPITKVRIYNTNTKKIIVAEVPVENGKFKSEGDFSIAGVPGTGAKIVLNFKDTAGSKTGKLLPTENVTDWIELKNGKNLEVSIVDATTPAIFVRASDLGLTGKELPDQVNSNVELLELLEEIRGIVGEKIGLIENKEEITEKSPAIPKIVFLATSSNYVDVNGEEIMSEEISFIARTMSMQKMHKAFAVTGGICTSAAAIIPGTIVNQLANSKTITGNVRIGHPSGTMEFNVKMENKEGEFHLENVSIARTARRIMEGFVHVPSSLM</sequence>
<keyword evidence="2 3" id="KW-0413">Isomerase</keyword>